<evidence type="ECO:0000259" key="16">
    <source>
        <dbReference type="Pfam" id="PF02737"/>
    </source>
</evidence>
<feature type="domain" description="3-hydroxyacyl-CoA dehydrogenase NAD binding" evidence="16">
    <location>
        <begin position="317"/>
        <end position="495"/>
    </location>
</feature>
<organism evidence="17 18">
    <name type="scientific">Endozoicomonas gorgoniicola</name>
    <dbReference type="NCBI Taxonomy" id="1234144"/>
    <lineage>
        <taxon>Bacteria</taxon>
        <taxon>Pseudomonadati</taxon>
        <taxon>Pseudomonadota</taxon>
        <taxon>Gammaproteobacteria</taxon>
        <taxon>Oceanospirillales</taxon>
        <taxon>Endozoicomonadaceae</taxon>
        <taxon>Endozoicomonas</taxon>
    </lineage>
</organism>
<evidence type="ECO:0000256" key="14">
    <source>
        <dbReference type="RuleBase" id="RU003707"/>
    </source>
</evidence>
<comment type="similarity">
    <text evidence="14">Belongs to the enoyl-CoA hydratase/isomerase family.</text>
</comment>
<dbReference type="Pfam" id="PF02737">
    <property type="entry name" value="3HCDH_N"/>
    <property type="match status" value="1"/>
</dbReference>
<evidence type="ECO:0000313" key="18">
    <source>
        <dbReference type="Proteomes" id="UP001209854"/>
    </source>
</evidence>
<comment type="caution">
    <text evidence="17">The sequence shown here is derived from an EMBL/GenBank/DDBJ whole genome shotgun (WGS) entry which is preliminary data.</text>
</comment>
<comment type="similarity">
    <text evidence="2">In the central section; belongs to the 3-hydroxyacyl-CoA dehydrogenase family.</text>
</comment>
<dbReference type="InterPro" id="IPR008927">
    <property type="entry name" value="6-PGluconate_DH-like_C_sf"/>
</dbReference>
<dbReference type="Gene3D" id="1.10.1040.50">
    <property type="match status" value="1"/>
</dbReference>
<dbReference type="RefSeq" id="WP_262564187.1">
    <property type="nucleotide sequence ID" value="NZ_JAPFCC010000001.1"/>
</dbReference>
<evidence type="ECO:0000313" key="17">
    <source>
        <dbReference type="EMBL" id="MCW7554432.1"/>
    </source>
</evidence>
<comment type="similarity">
    <text evidence="3">In the N-terminal section; belongs to the enoyl-CoA hydratase/isomerase family.</text>
</comment>
<evidence type="ECO:0000256" key="12">
    <source>
        <dbReference type="ARBA" id="ARBA00023268"/>
    </source>
</evidence>
<evidence type="ECO:0000256" key="2">
    <source>
        <dbReference type="ARBA" id="ARBA00007005"/>
    </source>
</evidence>
<evidence type="ECO:0000256" key="11">
    <source>
        <dbReference type="ARBA" id="ARBA00023239"/>
    </source>
</evidence>
<dbReference type="PANTHER" id="PTHR43612">
    <property type="entry name" value="TRIFUNCTIONAL ENZYME SUBUNIT ALPHA"/>
    <property type="match status" value="1"/>
</dbReference>
<dbReference type="NCBIfam" id="NF008727">
    <property type="entry name" value="PRK11730.1"/>
    <property type="match status" value="1"/>
</dbReference>
<dbReference type="Proteomes" id="UP001209854">
    <property type="component" value="Unassembled WGS sequence"/>
</dbReference>
<dbReference type="InterPro" id="IPR018376">
    <property type="entry name" value="Enoyl-CoA_hyd/isom_CS"/>
</dbReference>
<gene>
    <name evidence="17" type="primary">fadB</name>
    <name evidence="17" type="ORF">NX722_17750</name>
</gene>
<dbReference type="EMBL" id="JAPFCC010000001">
    <property type="protein sequence ID" value="MCW7554432.1"/>
    <property type="molecule type" value="Genomic_DNA"/>
</dbReference>
<keyword evidence="5" id="KW-0276">Fatty acid metabolism</keyword>
<evidence type="ECO:0000256" key="1">
    <source>
        <dbReference type="ARBA" id="ARBA00005005"/>
    </source>
</evidence>
<dbReference type="InterPro" id="IPR029045">
    <property type="entry name" value="ClpP/crotonase-like_dom_sf"/>
</dbReference>
<keyword evidence="9" id="KW-0443">Lipid metabolism</keyword>
<dbReference type="InterPro" id="IPR050136">
    <property type="entry name" value="FA_oxidation_alpha_subunit"/>
</dbReference>
<evidence type="ECO:0000256" key="5">
    <source>
        <dbReference type="ARBA" id="ARBA00022832"/>
    </source>
</evidence>
<dbReference type="SUPFAM" id="SSF52096">
    <property type="entry name" value="ClpP/crotonase"/>
    <property type="match status" value="1"/>
</dbReference>
<comment type="pathway">
    <text evidence="1">Lipid metabolism; fatty acid beta-oxidation.</text>
</comment>
<dbReference type="EC" id="4.2.1.17" evidence="4"/>
<feature type="domain" description="3-hydroxyacyl-CoA dehydrogenase C-terminal" evidence="15">
    <location>
        <begin position="497"/>
        <end position="593"/>
    </location>
</feature>
<keyword evidence="7" id="KW-0560">Oxidoreductase</keyword>
<reference evidence="17 18" key="1">
    <citation type="submission" date="2022-10" db="EMBL/GenBank/DDBJ databases">
        <title>High-quality genome sequences of two octocoral-associated bacteria, Endozoicomonas euniceicola EF212 and Endozoicomonas gorgoniicola PS125.</title>
        <authorList>
            <person name="Chiou Y.-J."/>
            <person name="Chen Y.-H."/>
        </authorList>
    </citation>
    <scope>NUCLEOTIDE SEQUENCE [LARGE SCALE GENOMIC DNA]</scope>
    <source>
        <strain evidence="17 18">PS125</strain>
    </source>
</reference>
<evidence type="ECO:0000256" key="4">
    <source>
        <dbReference type="ARBA" id="ARBA00012076"/>
    </source>
</evidence>
<dbReference type="InterPro" id="IPR006108">
    <property type="entry name" value="3HC_DH_C"/>
</dbReference>
<dbReference type="PROSITE" id="PS00067">
    <property type="entry name" value="3HCDH"/>
    <property type="match status" value="1"/>
</dbReference>
<dbReference type="InterPro" id="IPR001753">
    <property type="entry name" value="Enoyl-CoA_hydra/iso"/>
</dbReference>
<evidence type="ECO:0000256" key="7">
    <source>
        <dbReference type="ARBA" id="ARBA00023002"/>
    </source>
</evidence>
<evidence type="ECO:0000256" key="8">
    <source>
        <dbReference type="ARBA" id="ARBA00023027"/>
    </source>
</evidence>
<keyword evidence="11" id="KW-0456">Lyase</keyword>
<dbReference type="InterPro" id="IPR012799">
    <property type="entry name" value="FadB"/>
</dbReference>
<dbReference type="InterPro" id="IPR006180">
    <property type="entry name" value="3-OHacyl-CoA_DH_CS"/>
</dbReference>
<proteinExistence type="inferred from homology"/>
<dbReference type="NCBIfam" id="TIGR02437">
    <property type="entry name" value="FadB"/>
    <property type="match status" value="1"/>
</dbReference>
<protein>
    <recommendedName>
        <fullName evidence="4">enoyl-CoA hydratase</fullName>
        <ecNumber evidence="4">4.2.1.17</ecNumber>
    </recommendedName>
</protein>
<evidence type="ECO:0000256" key="3">
    <source>
        <dbReference type="ARBA" id="ARBA00008750"/>
    </source>
</evidence>
<dbReference type="PROSITE" id="PS00166">
    <property type="entry name" value="ENOYL_COA_HYDRATASE"/>
    <property type="match status" value="1"/>
</dbReference>
<keyword evidence="12" id="KW-0511">Multifunctional enzyme</keyword>
<dbReference type="CDD" id="cd06558">
    <property type="entry name" value="crotonase-like"/>
    <property type="match status" value="1"/>
</dbReference>
<dbReference type="SUPFAM" id="SSF48179">
    <property type="entry name" value="6-phosphogluconate dehydrogenase C-terminal domain-like"/>
    <property type="match status" value="2"/>
</dbReference>
<evidence type="ECO:0000256" key="13">
    <source>
        <dbReference type="ARBA" id="ARBA00049556"/>
    </source>
</evidence>
<name>A0ABT3MYH5_9GAMM</name>
<evidence type="ECO:0000256" key="6">
    <source>
        <dbReference type="ARBA" id="ARBA00022963"/>
    </source>
</evidence>
<dbReference type="InterPro" id="IPR006176">
    <property type="entry name" value="3-OHacyl-CoA_DH_NAD-bd"/>
</dbReference>
<dbReference type="Gene3D" id="3.90.226.10">
    <property type="entry name" value="2-enoyl-CoA Hydratase, Chain A, domain 1"/>
    <property type="match status" value="1"/>
</dbReference>
<keyword evidence="10" id="KW-0413">Isomerase</keyword>
<dbReference type="Pfam" id="PF00725">
    <property type="entry name" value="3HCDH"/>
    <property type="match status" value="2"/>
</dbReference>
<evidence type="ECO:0000256" key="9">
    <source>
        <dbReference type="ARBA" id="ARBA00023098"/>
    </source>
</evidence>
<evidence type="ECO:0000259" key="15">
    <source>
        <dbReference type="Pfam" id="PF00725"/>
    </source>
</evidence>
<keyword evidence="18" id="KW-1185">Reference proteome</keyword>
<keyword evidence="6" id="KW-0442">Lipid degradation</keyword>
<comment type="catalytic activity">
    <reaction evidence="13">
        <text>a (3S)-3-hydroxyacyl-CoA + NAD(+) = a 3-oxoacyl-CoA + NADH + H(+)</text>
        <dbReference type="Rhea" id="RHEA:22432"/>
        <dbReference type="ChEBI" id="CHEBI:15378"/>
        <dbReference type="ChEBI" id="CHEBI:57318"/>
        <dbReference type="ChEBI" id="CHEBI:57540"/>
        <dbReference type="ChEBI" id="CHEBI:57945"/>
        <dbReference type="ChEBI" id="CHEBI:90726"/>
        <dbReference type="EC" id="1.1.1.35"/>
    </reaction>
</comment>
<dbReference type="InterPro" id="IPR036291">
    <property type="entry name" value="NAD(P)-bd_dom_sf"/>
</dbReference>
<dbReference type="Pfam" id="PF00378">
    <property type="entry name" value="ECH_1"/>
    <property type="match status" value="1"/>
</dbReference>
<keyword evidence="8" id="KW-0520">NAD</keyword>
<dbReference type="Gene3D" id="3.40.50.720">
    <property type="entry name" value="NAD(P)-binding Rossmann-like Domain"/>
    <property type="match status" value="1"/>
</dbReference>
<dbReference type="PANTHER" id="PTHR43612:SF3">
    <property type="entry name" value="TRIFUNCTIONAL ENZYME SUBUNIT ALPHA, MITOCHONDRIAL"/>
    <property type="match status" value="1"/>
</dbReference>
<dbReference type="SUPFAM" id="SSF51735">
    <property type="entry name" value="NAD(P)-binding Rossmann-fold domains"/>
    <property type="match status" value="1"/>
</dbReference>
<feature type="domain" description="3-hydroxyacyl-CoA dehydrogenase C-terminal" evidence="15">
    <location>
        <begin position="628"/>
        <end position="693"/>
    </location>
</feature>
<accession>A0ABT3MYH5</accession>
<sequence>MLFKGQYFNILTIEPGIAELVFDTAGKPNILSQQSVQELGEAVSVLKQHQDLKGLLIRSGKKDFCLGADITEFTQLFRNGDEAELKDKLQFAHSVMNAIEDLPVPVVAAVAGNALGGGCELALAADFRIVATSASLGLPEVRLGIIPGWGGTVRLPRIVGVEKAIELITGSKTVKATDALHFGMVDGVVDDDNLQASALATLKRAIAGELDWQKRKEECRSPMNLSEPERTLAIATASGLVSKAAGKFYVAPMAALNNIAKNITQERDQALSFEREAFTHCAQTEVAQCLIGIYLADTAVKARGRQQAGEHKGPETAAIIGAGIMGGGIAYQSASKGVRVTMKDINQSALDLGMSEVSGLLLKRLSKKRIKPEQMVEVLNRIVPTLHEGPVTDAEVIVEAVVERIDIKHTVLKHLEQITMGKAVLTSNTSTLPISKLANALERPENFCGMHFFNPVHMMPMVEVIRGEKTSDETIAKVVAYARKIGKTPIVVGDCPGFYVNRLLVPYFLAFNSLLVEGVEMASIDKAMEKGFGWPMGPAYLADVIGMDTCVHVMDTMSNGYPDRMALPEVDAFTLMNDAERFGQKNSKGFYCYEKDRRGRLKKKACETSVNMLVDVCAPAKEMTADTIVERMMLPMLFEAVRALDDGIIACVEDGDMAMVYGAGFPPFRGGLFRYMDNLGLAEVVRLSDQYRHLGKLYDAPASLRAMAAKGQSYYS</sequence>
<evidence type="ECO:0000256" key="10">
    <source>
        <dbReference type="ARBA" id="ARBA00023235"/>
    </source>
</evidence>